<reference evidence="4" key="2">
    <citation type="submission" date="2021-04" db="EMBL/GenBank/DDBJ databases">
        <authorList>
            <person name="Gilroy R."/>
        </authorList>
    </citation>
    <scope>NUCLEOTIDE SEQUENCE</scope>
    <source>
        <strain evidence="4">ChiGjej1B1-98</strain>
    </source>
</reference>
<keyword evidence="1" id="KW-0808">Transferase</keyword>
<dbReference type="SUPFAM" id="SSF53335">
    <property type="entry name" value="S-adenosyl-L-methionine-dependent methyltransferases"/>
    <property type="match status" value="1"/>
</dbReference>
<gene>
    <name evidence="4" type="ORF">H9830_07605</name>
</gene>
<accession>A0A9D1YUS6</accession>
<dbReference type="EMBL" id="DXDC01000224">
    <property type="protein sequence ID" value="HIY66127.1"/>
    <property type="molecule type" value="Genomic_DNA"/>
</dbReference>
<evidence type="ECO:0000256" key="2">
    <source>
        <dbReference type="SAM" id="MobiDB-lite"/>
    </source>
</evidence>
<dbReference type="AlphaFoldDB" id="A0A9D1YUS6"/>
<evidence type="ECO:0000313" key="5">
    <source>
        <dbReference type="Proteomes" id="UP000824005"/>
    </source>
</evidence>
<sequence>MPDFDKTYWEEHWAPTPANAERDLPVHPYLPTETSQLSGGTALDAGCGTGAEAVWLAEQGWLVTGADISATALEAAGHRAERAGLGDRIEWVETDLTQWEPGRSWDLVVTSYAHSEIGQLLLYRQLASLVAPSGTLLIVGHLHEPGTNGGSSTHGDPGHHGAHPEAASVTRDAITQMFDVPGWAIDASYENVRAVRPGGRPVQLRDVVVRAHRNG</sequence>
<dbReference type="Proteomes" id="UP000824005">
    <property type="component" value="Unassembled WGS sequence"/>
</dbReference>
<comment type="caution">
    <text evidence="4">The sequence shown here is derived from an EMBL/GenBank/DDBJ whole genome shotgun (WGS) entry which is preliminary data.</text>
</comment>
<dbReference type="CDD" id="cd02440">
    <property type="entry name" value="AdoMet_MTases"/>
    <property type="match status" value="1"/>
</dbReference>
<dbReference type="GO" id="GO:0008168">
    <property type="term" value="F:methyltransferase activity"/>
    <property type="evidence" value="ECO:0007669"/>
    <property type="project" value="UniProtKB-KW"/>
</dbReference>
<dbReference type="PANTHER" id="PTHR43861:SF3">
    <property type="entry name" value="PUTATIVE (AFU_ORTHOLOGUE AFUA_2G14390)-RELATED"/>
    <property type="match status" value="1"/>
</dbReference>
<proteinExistence type="predicted"/>
<dbReference type="GO" id="GO:0032259">
    <property type="term" value="P:methylation"/>
    <property type="evidence" value="ECO:0007669"/>
    <property type="project" value="UniProtKB-KW"/>
</dbReference>
<dbReference type="PANTHER" id="PTHR43861">
    <property type="entry name" value="TRANS-ACONITATE 2-METHYLTRANSFERASE-RELATED"/>
    <property type="match status" value="1"/>
</dbReference>
<evidence type="ECO:0000256" key="1">
    <source>
        <dbReference type="ARBA" id="ARBA00022679"/>
    </source>
</evidence>
<protein>
    <submittedName>
        <fullName evidence="4">Methyltransferase domain-containing protein</fullName>
    </submittedName>
</protein>
<evidence type="ECO:0000313" key="4">
    <source>
        <dbReference type="EMBL" id="HIY66127.1"/>
    </source>
</evidence>
<dbReference type="InterPro" id="IPR029063">
    <property type="entry name" value="SAM-dependent_MTases_sf"/>
</dbReference>
<feature type="domain" description="Methyltransferase" evidence="3">
    <location>
        <begin position="43"/>
        <end position="134"/>
    </location>
</feature>
<dbReference type="InterPro" id="IPR041698">
    <property type="entry name" value="Methyltransf_25"/>
</dbReference>
<dbReference type="Pfam" id="PF13649">
    <property type="entry name" value="Methyltransf_25"/>
    <property type="match status" value="1"/>
</dbReference>
<feature type="region of interest" description="Disordered" evidence="2">
    <location>
        <begin position="146"/>
        <end position="165"/>
    </location>
</feature>
<keyword evidence="4" id="KW-0489">Methyltransferase</keyword>
<evidence type="ECO:0000259" key="3">
    <source>
        <dbReference type="Pfam" id="PF13649"/>
    </source>
</evidence>
<organism evidence="4 5">
    <name type="scientific">Candidatus Agrococcus pullicola</name>
    <dbReference type="NCBI Taxonomy" id="2838429"/>
    <lineage>
        <taxon>Bacteria</taxon>
        <taxon>Bacillati</taxon>
        <taxon>Actinomycetota</taxon>
        <taxon>Actinomycetes</taxon>
        <taxon>Micrococcales</taxon>
        <taxon>Microbacteriaceae</taxon>
        <taxon>Agrococcus</taxon>
    </lineage>
</organism>
<reference evidence="4" key="1">
    <citation type="journal article" date="2021" name="PeerJ">
        <title>Extensive microbial diversity within the chicken gut microbiome revealed by metagenomics and culture.</title>
        <authorList>
            <person name="Gilroy R."/>
            <person name="Ravi A."/>
            <person name="Getino M."/>
            <person name="Pursley I."/>
            <person name="Horton D.L."/>
            <person name="Alikhan N.F."/>
            <person name="Baker D."/>
            <person name="Gharbi K."/>
            <person name="Hall N."/>
            <person name="Watson M."/>
            <person name="Adriaenssens E.M."/>
            <person name="Foster-Nyarko E."/>
            <person name="Jarju S."/>
            <person name="Secka A."/>
            <person name="Antonio M."/>
            <person name="Oren A."/>
            <person name="Chaudhuri R.R."/>
            <person name="La Ragione R."/>
            <person name="Hildebrand F."/>
            <person name="Pallen M.J."/>
        </authorList>
    </citation>
    <scope>NUCLEOTIDE SEQUENCE</scope>
    <source>
        <strain evidence="4">ChiGjej1B1-98</strain>
    </source>
</reference>
<name>A0A9D1YUS6_9MICO</name>
<dbReference type="Gene3D" id="3.40.50.150">
    <property type="entry name" value="Vaccinia Virus protein VP39"/>
    <property type="match status" value="1"/>
</dbReference>